<dbReference type="EMBL" id="MT631572">
    <property type="protein sequence ID" value="QNO54212.1"/>
    <property type="molecule type" value="Genomic_DNA"/>
</dbReference>
<sequence>MGKIMEKRTLFSLYFSIVAAILGLSIISPLLPTIAEDLGATGFWMGMIFSGYAISRAIIMPVMGKLSDKGGRKIFIASGLLLLAVISLLYLLVHNVYTLTAVRLLNGLAAGMVIPVAMAYAGEVAQEGKEAEEMGTFMMMIYLGVAGGSFLGGILWHLFGMASVFYVLSGISVIALLLVLPFLPEVKKPKASKITEEHESFKSIIKHDTVKIILLIGFIPSFRMGVLLSFLPSHASSFNVNVAQVGIIVAAGVIFIGILLPPFGILIDKLSRYHELLLIIIGSFIGIIIFIVPLCHDSITLLLVNIIIGISAAMSIAVATDIAVIIGKKVGMGFWMGIFNSIIFLGVIVAPIISGVVMDYAGINSVFYFAGILSLLFTLIGCYYVWRWSKGQ</sequence>
<dbReference type="InterPro" id="IPR036259">
    <property type="entry name" value="MFS_trans_sf"/>
</dbReference>
<dbReference type="Pfam" id="PF07690">
    <property type="entry name" value="MFS_1"/>
    <property type="match status" value="1"/>
</dbReference>
<feature type="transmembrane region" description="Helical" evidence="6">
    <location>
        <begin position="137"/>
        <end position="158"/>
    </location>
</feature>
<comment type="subcellular location">
    <subcellularLocation>
        <location evidence="1">Membrane</location>
        <topology evidence="1">Multi-pass membrane protein</topology>
    </subcellularLocation>
</comment>
<dbReference type="PANTHER" id="PTHR23506">
    <property type="entry name" value="GH10249P"/>
    <property type="match status" value="1"/>
</dbReference>
<feature type="transmembrane region" description="Helical" evidence="6">
    <location>
        <begin position="212"/>
        <end position="231"/>
    </location>
</feature>
<dbReference type="AlphaFoldDB" id="A0A7G9Z1S8"/>
<keyword evidence="2" id="KW-0813">Transport</keyword>
<feature type="transmembrane region" description="Helical" evidence="6">
    <location>
        <begin position="12"/>
        <end position="31"/>
    </location>
</feature>
<feature type="transmembrane region" description="Helical" evidence="6">
    <location>
        <begin position="74"/>
        <end position="93"/>
    </location>
</feature>
<dbReference type="SUPFAM" id="SSF103473">
    <property type="entry name" value="MFS general substrate transporter"/>
    <property type="match status" value="1"/>
</dbReference>
<keyword evidence="4 6" id="KW-1133">Transmembrane helix</keyword>
<organism evidence="8">
    <name type="scientific">Candidatus Methanophaga sp. ANME-1 ERB7</name>
    <dbReference type="NCBI Taxonomy" id="2759913"/>
    <lineage>
        <taxon>Archaea</taxon>
        <taxon>Methanobacteriati</taxon>
        <taxon>Methanobacteriota</taxon>
        <taxon>Stenosarchaea group</taxon>
        <taxon>Methanomicrobia</taxon>
        <taxon>Candidatus Methanophagales</taxon>
        <taxon>Candidatus Methanophagaceae</taxon>
        <taxon>Candidatus Methanophaga</taxon>
    </lineage>
</organism>
<reference evidence="8" key="1">
    <citation type="submission" date="2020-06" db="EMBL/GenBank/DDBJ databases">
        <title>Unique genomic features of the anaerobic methanotrophic archaea.</title>
        <authorList>
            <person name="Chadwick G.L."/>
            <person name="Skennerton C.T."/>
            <person name="Laso-Perez R."/>
            <person name="Leu A.O."/>
            <person name="Speth D.R."/>
            <person name="Yu H."/>
            <person name="Morgan-Lang C."/>
            <person name="Hatzenpichler R."/>
            <person name="Goudeau D."/>
            <person name="Malmstrom R."/>
            <person name="Brazelton W.J."/>
            <person name="Woyke T."/>
            <person name="Hallam S.J."/>
            <person name="Tyson G.W."/>
            <person name="Wegener G."/>
            <person name="Boetius A."/>
            <person name="Orphan V."/>
        </authorList>
    </citation>
    <scope>NUCLEOTIDE SEQUENCE</scope>
</reference>
<evidence type="ECO:0000256" key="4">
    <source>
        <dbReference type="ARBA" id="ARBA00022989"/>
    </source>
</evidence>
<keyword evidence="3 6" id="KW-0812">Transmembrane</keyword>
<protein>
    <submittedName>
        <fullName evidence="8">Multidrug resistance protein MdtG</fullName>
    </submittedName>
</protein>
<dbReference type="Gene3D" id="1.20.1250.20">
    <property type="entry name" value="MFS general substrate transporter like domains"/>
    <property type="match status" value="2"/>
</dbReference>
<name>A0A7G9Z1S8_9EURY</name>
<evidence type="ECO:0000256" key="5">
    <source>
        <dbReference type="ARBA" id="ARBA00023136"/>
    </source>
</evidence>
<proteinExistence type="predicted"/>
<accession>A0A7G9Z1S8</accession>
<feature type="transmembrane region" description="Helical" evidence="6">
    <location>
        <begin position="366"/>
        <end position="386"/>
    </location>
</feature>
<feature type="transmembrane region" description="Helical" evidence="6">
    <location>
        <begin position="243"/>
        <end position="264"/>
    </location>
</feature>
<feature type="domain" description="Major facilitator superfamily (MFS) profile" evidence="7">
    <location>
        <begin position="9"/>
        <end position="389"/>
    </location>
</feature>
<feature type="transmembrane region" description="Helical" evidence="6">
    <location>
        <begin position="300"/>
        <end position="326"/>
    </location>
</feature>
<dbReference type="InterPro" id="IPR050930">
    <property type="entry name" value="MFS_Vesicular_Transporter"/>
</dbReference>
<feature type="transmembrane region" description="Helical" evidence="6">
    <location>
        <begin position="164"/>
        <end position="183"/>
    </location>
</feature>
<evidence type="ECO:0000256" key="6">
    <source>
        <dbReference type="SAM" id="Phobius"/>
    </source>
</evidence>
<evidence type="ECO:0000256" key="1">
    <source>
        <dbReference type="ARBA" id="ARBA00004141"/>
    </source>
</evidence>
<dbReference type="InterPro" id="IPR011701">
    <property type="entry name" value="MFS"/>
</dbReference>
<dbReference type="GO" id="GO:0022857">
    <property type="term" value="F:transmembrane transporter activity"/>
    <property type="evidence" value="ECO:0007669"/>
    <property type="project" value="InterPro"/>
</dbReference>
<gene>
    <name evidence="8" type="primary">mdtG</name>
    <name evidence="8" type="ORF">IEMLPNFH_00013</name>
</gene>
<dbReference type="GO" id="GO:0016020">
    <property type="term" value="C:membrane"/>
    <property type="evidence" value="ECO:0007669"/>
    <property type="project" value="UniProtKB-SubCell"/>
</dbReference>
<feature type="transmembrane region" description="Helical" evidence="6">
    <location>
        <begin position="333"/>
        <end position="354"/>
    </location>
</feature>
<dbReference type="PROSITE" id="PS50850">
    <property type="entry name" value="MFS"/>
    <property type="match status" value="1"/>
</dbReference>
<feature type="transmembrane region" description="Helical" evidence="6">
    <location>
        <begin position="276"/>
        <end position="294"/>
    </location>
</feature>
<evidence type="ECO:0000256" key="2">
    <source>
        <dbReference type="ARBA" id="ARBA00022448"/>
    </source>
</evidence>
<dbReference type="PANTHER" id="PTHR23506:SF23">
    <property type="entry name" value="GH10249P"/>
    <property type="match status" value="1"/>
</dbReference>
<keyword evidence="5 6" id="KW-0472">Membrane</keyword>
<evidence type="ECO:0000256" key="3">
    <source>
        <dbReference type="ARBA" id="ARBA00022692"/>
    </source>
</evidence>
<feature type="transmembrane region" description="Helical" evidence="6">
    <location>
        <begin position="105"/>
        <end position="125"/>
    </location>
</feature>
<evidence type="ECO:0000259" key="7">
    <source>
        <dbReference type="PROSITE" id="PS50850"/>
    </source>
</evidence>
<evidence type="ECO:0000313" key="8">
    <source>
        <dbReference type="EMBL" id="QNO54212.1"/>
    </source>
</evidence>
<dbReference type="CDD" id="cd17325">
    <property type="entry name" value="MFS_MdtG_SLC18_like"/>
    <property type="match status" value="1"/>
</dbReference>
<feature type="transmembrane region" description="Helical" evidence="6">
    <location>
        <begin position="43"/>
        <end position="62"/>
    </location>
</feature>
<dbReference type="InterPro" id="IPR020846">
    <property type="entry name" value="MFS_dom"/>
</dbReference>